<evidence type="ECO:0000256" key="1">
    <source>
        <dbReference type="ARBA" id="ARBA00025788"/>
    </source>
</evidence>
<dbReference type="EMBL" id="SDIL01000176">
    <property type="protein sequence ID" value="RXK34891.1"/>
    <property type="molecule type" value="Genomic_DNA"/>
</dbReference>
<comment type="caution">
    <text evidence="4">The sequence shown here is derived from an EMBL/GenBank/DDBJ whole genome shotgun (WGS) entry which is preliminary data.</text>
</comment>
<evidence type="ECO:0000259" key="3">
    <source>
        <dbReference type="PROSITE" id="PS51532"/>
    </source>
</evidence>
<dbReference type="InterPro" id="IPR010400">
    <property type="entry name" value="PITH_dom"/>
</dbReference>
<evidence type="ECO:0000313" key="4">
    <source>
        <dbReference type="EMBL" id="RXK34891.1"/>
    </source>
</evidence>
<dbReference type="GO" id="GO:0005634">
    <property type="term" value="C:nucleus"/>
    <property type="evidence" value="ECO:0007669"/>
    <property type="project" value="TreeGrafter"/>
</dbReference>
<feature type="region of interest" description="Disordered" evidence="2">
    <location>
        <begin position="208"/>
        <end position="229"/>
    </location>
</feature>
<name>A0A4Q1BFB8_TREME</name>
<evidence type="ECO:0000313" key="5">
    <source>
        <dbReference type="Proteomes" id="UP000289152"/>
    </source>
</evidence>
<sequence length="229" mass="25811">MNCDEDIHYEELQDVPDEVRTRLSAGAGGNVNLWKYIDQNNVTGVNLLNPDSAPWVIKTWDQRLDEEKLVESGVDDDLILHIPFTSSLRLRTLLLLPPPPSHPHRSSRLRIYVNLPHCPDFVELEGMRAVMDLDVSQPLRENRGADGRRDIEEWGLKVQKMASVHSVTLLFSEAITSRRSAIYYVGFKGDAKQLLMDISKLGQVAAEDKADNPVDEVTEKRAAGNTTIR</sequence>
<comment type="similarity">
    <text evidence="1">Belongs to the PITHD1 family.</text>
</comment>
<dbReference type="Pfam" id="PF06201">
    <property type="entry name" value="PITH"/>
    <property type="match status" value="1"/>
</dbReference>
<dbReference type="InterPro" id="IPR045099">
    <property type="entry name" value="PITH1-like"/>
</dbReference>
<dbReference type="Gene3D" id="2.60.120.470">
    <property type="entry name" value="PITH domain"/>
    <property type="match status" value="1"/>
</dbReference>
<dbReference type="Proteomes" id="UP000289152">
    <property type="component" value="Unassembled WGS sequence"/>
</dbReference>
<keyword evidence="5" id="KW-1185">Reference proteome</keyword>
<feature type="compositionally biased region" description="Basic and acidic residues" evidence="2">
    <location>
        <begin position="208"/>
        <end position="222"/>
    </location>
</feature>
<reference evidence="4 5" key="1">
    <citation type="submission" date="2016-06" db="EMBL/GenBank/DDBJ databases">
        <title>Evolution of pathogenesis and genome organization in the Tremellales.</title>
        <authorList>
            <person name="Cuomo C."/>
            <person name="Litvintseva A."/>
            <person name="Heitman J."/>
            <person name="Chen Y."/>
            <person name="Sun S."/>
            <person name="Springer D."/>
            <person name="Dromer F."/>
            <person name="Young S."/>
            <person name="Zeng Q."/>
            <person name="Chapman S."/>
            <person name="Gujja S."/>
            <person name="Saif S."/>
            <person name="Birren B."/>
        </authorList>
    </citation>
    <scope>NUCLEOTIDE SEQUENCE [LARGE SCALE GENOMIC DNA]</scope>
    <source>
        <strain evidence="4 5">ATCC 28783</strain>
    </source>
</reference>
<dbReference type="GO" id="GO:0005737">
    <property type="term" value="C:cytoplasm"/>
    <property type="evidence" value="ECO:0007669"/>
    <property type="project" value="UniProtKB-ARBA"/>
</dbReference>
<dbReference type="PANTHER" id="PTHR12175">
    <property type="entry name" value="AD039 HT014 THIOREDOXIN FAMILY TRP26"/>
    <property type="match status" value="1"/>
</dbReference>
<dbReference type="VEuPathDB" id="FungiDB:TREMEDRAFT_67034"/>
<organism evidence="4 5">
    <name type="scientific">Tremella mesenterica</name>
    <name type="common">Jelly fungus</name>
    <dbReference type="NCBI Taxonomy" id="5217"/>
    <lineage>
        <taxon>Eukaryota</taxon>
        <taxon>Fungi</taxon>
        <taxon>Dikarya</taxon>
        <taxon>Basidiomycota</taxon>
        <taxon>Agaricomycotina</taxon>
        <taxon>Tremellomycetes</taxon>
        <taxon>Tremellales</taxon>
        <taxon>Tremellaceae</taxon>
        <taxon>Tremella</taxon>
    </lineage>
</organism>
<evidence type="ECO:0000256" key="2">
    <source>
        <dbReference type="SAM" id="MobiDB-lite"/>
    </source>
</evidence>
<protein>
    <recommendedName>
        <fullName evidence="3">PITH domain-containing protein</fullName>
    </recommendedName>
</protein>
<dbReference type="AlphaFoldDB" id="A0A4Q1BFB8"/>
<dbReference type="InterPro" id="IPR008979">
    <property type="entry name" value="Galactose-bd-like_sf"/>
</dbReference>
<dbReference type="OrthoDB" id="2635at2759"/>
<dbReference type="InParanoid" id="A0A4Q1BFB8"/>
<gene>
    <name evidence="4" type="ORF">M231_07855</name>
</gene>
<dbReference type="PROSITE" id="PS51532">
    <property type="entry name" value="PITH"/>
    <property type="match status" value="1"/>
</dbReference>
<accession>A0A4Q1BFB8</accession>
<feature type="domain" description="PITH" evidence="3">
    <location>
        <begin position="22"/>
        <end position="207"/>
    </location>
</feature>
<dbReference type="SUPFAM" id="SSF49785">
    <property type="entry name" value="Galactose-binding domain-like"/>
    <property type="match status" value="1"/>
</dbReference>
<dbReference type="PANTHER" id="PTHR12175:SF1">
    <property type="entry name" value="PITH DOMAIN-CONTAINING PROTEIN 1"/>
    <property type="match status" value="1"/>
</dbReference>
<dbReference type="OMA" id="DRDNVHG"/>
<dbReference type="InterPro" id="IPR037047">
    <property type="entry name" value="PITH_dom_sf"/>
</dbReference>
<proteinExistence type="inferred from homology"/>